<proteinExistence type="predicted"/>
<feature type="transmembrane region" description="Helical" evidence="1">
    <location>
        <begin position="136"/>
        <end position="154"/>
    </location>
</feature>
<dbReference type="KEGG" id="cpso:CPPEL_07025"/>
<organism evidence="2 3">
    <name type="scientific">Corynebacterium pseudopelargi</name>
    <dbReference type="NCBI Taxonomy" id="2080757"/>
    <lineage>
        <taxon>Bacteria</taxon>
        <taxon>Bacillati</taxon>
        <taxon>Actinomycetota</taxon>
        <taxon>Actinomycetes</taxon>
        <taxon>Mycobacteriales</taxon>
        <taxon>Corynebacteriaceae</taxon>
        <taxon>Corynebacterium</taxon>
    </lineage>
</organism>
<dbReference type="OrthoDB" id="3429068at2"/>
<evidence type="ECO:0000313" key="3">
    <source>
        <dbReference type="Proteomes" id="UP000271426"/>
    </source>
</evidence>
<protein>
    <recommendedName>
        <fullName evidence="4">DUF2269 domain-containing protein</fullName>
    </recommendedName>
</protein>
<reference evidence="2 3" key="1">
    <citation type="submission" date="2018-11" db="EMBL/GenBank/DDBJ databases">
        <authorList>
            <person name="Kleinhagauer T."/>
            <person name="Glaeser S.P."/>
            <person name="Spergser J."/>
            <person name="Ruckert C."/>
            <person name="Kaempfer P."/>
            <person name="Busse H.-J."/>
        </authorList>
    </citation>
    <scope>NUCLEOTIDE SEQUENCE [LARGE SCALE GENOMIC DNA]</scope>
    <source>
        <strain evidence="2 3">812CH</strain>
    </source>
</reference>
<feature type="transmembrane region" description="Helical" evidence="1">
    <location>
        <begin position="83"/>
        <end position="100"/>
    </location>
</feature>
<sequence precursor="true">MSSLLVILHVLAAVLFLGPVTVAVSMFGPRALAASRGDEHAKGSVKTLHRITSVYGILSLFVPMIGIALMFTGDYWSEGRFHASILLSLIAWAVLFFLILPRQTNMAGALGALSLDEQAEKTYSVNNWEKAKSQSAMFGGIFSALWVVVFILMML</sequence>
<keyword evidence="1" id="KW-0472">Membrane</keyword>
<name>A0A3G6IUR3_9CORY</name>
<feature type="transmembrane region" description="Helical" evidence="1">
    <location>
        <begin position="49"/>
        <end position="71"/>
    </location>
</feature>
<evidence type="ECO:0000313" key="2">
    <source>
        <dbReference type="EMBL" id="AZA09515.1"/>
    </source>
</evidence>
<accession>A0A3G6IUR3</accession>
<dbReference type="RefSeq" id="WP_123960432.1">
    <property type="nucleotide sequence ID" value="NZ_CP033898.1"/>
</dbReference>
<gene>
    <name evidence="2" type="ORF">CPPEL_07025</name>
</gene>
<dbReference type="AlphaFoldDB" id="A0A3G6IUR3"/>
<evidence type="ECO:0008006" key="4">
    <source>
        <dbReference type="Google" id="ProtNLM"/>
    </source>
</evidence>
<dbReference type="Proteomes" id="UP000271426">
    <property type="component" value="Chromosome"/>
</dbReference>
<evidence type="ECO:0000256" key="1">
    <source>
        <dbReference type="SAM" id="Phobius"/>
    </source>
</evidence>
<keyword evidence="1" id="KW-1133">Transmembrane helix</keyword>
<dbReference type="EMBL" id="CP033898">
    <property type="protein sequence ID" value="AZA09515.1"/>
    <property type="molecule type" value="Genomic_DNA"/>
</dbReference>
<keyword evidence="3" id="KW-1185">Reference proteome</keyword>
<keyword evidence="1" id="KW-0812">Transmembrane</keyword>